<keyword evidence="1" id="KW-0808">Transferase</keyword>
<dbReference type="EMBL" id="CP096983">
    <property type="protein sequence ID" value="URZ11326.1"/>
    <property type="molecule type" value="Genomic_DNA"/>
</dbReference>
<keyword evidence="1" id="KW-0328">Glycosyltransferase</keyword>
<dbReference type="STRING" id="84029.CROST_16260"/>
<dbReference type="Gene3D" id="3.40.50.2000">
    <property type="entry name" value="Glycogen Phosphorylase B"/>
    <property type="match status" value="1"/>
</dbReference>
<dbReference type="RefSeq" id="WP_077835015.1">
    <property type="nucleotide sequence ID" value="NZ_CP096983.1"/>
</dbReference>
<dbReference type="NCBIfam" id="TIGR03590">
    <property type="entry name" value="PseG"/>
    <property type="match status" value="1"/>
</dbReference>
<keyword evidence="2" id="KW-1185">Reference proteome</keyword>
<sequence>MRILIRADGGRDIGMGHIMRTLTLARELNKYFEVIYVCKTEEGNKRNLTNGKYSKGIHKVLSSGFKVEMVHENDVLEDLKRIKGDMLITDSYDVDDMYFKVTSEVFHRTIYIDDMCSYDFKGLDMIINQNINASDLKYNETFDKTLLLGCNYVMLRDEFKNLEDKIIRRKARDVMITAGGADPFLLTLKLLYYLRDENYNFHVVVGASFDEAYIDKLKIYEKSKNLSFYYNADMCELMKKCDICISAAGSTLYELCSVGVPSLSITVAENQKKSAEKFDSLKIIKNLGWHNELNREKVLEEIHTLSSDYNKRKNISLTAQAIIDGMGTQRIVEKILDMV</sequence>
<protein>
    <submittedName>
        <fullName evidence="1">UDP-N-acetylglucosamine--N-acetylmuramyl-(Pentapeptide) pyrophosphoryl-undecaprenol N-acetylglucosamine transferase</fullName>
        <ecNumber evidence="1">2.4.1.227</ecNumber>
    </submittedName>
</protein>
<proteinExistence type="predicted"/>
<dbReference type="Gene3D" id="3.40.50.11190">
    <property type="match status" value="1"/>
</dbReference>
<dbReference type="GO" id="GO:0016758">
    <property type="term" value="F:hexosyltransferase activity"/>
    <property type="evidence" value="ECO:0007669"/>
    <property type="project" value="InterPro"/>
</dbReference>
<dbReference type="KEGG" id="crw:CROST_020430"/>
<reference evidence="1 2" key="1">
    <citation type="submission" date="2022-04" db="EMBL/GenBank/DDBJ databases">
        <title>Genome sequence of C. roseum typestrain.</title>
        <authorList>
            <person name="Poehlein A."/>
            <person name="Schoch T."/>
            <person name="Duerre P."/>
            <person name="Daniel R."/>
        </authorList>
    </citation>
    <scope>NUCLEOTIDE SEQUENCE [LARGE SCALE GENOMIC DNA]</scope>
    <source>
        <strain evidence="1 2">DSM 7320</strain>
    </source>
</reference>
<dbReference type="InterPro" id="IPR007235">
    <property type="entry name" value="Glyco_trans_28_C"/>
</dbReference>
<name>A0A1S8L8R9_9CLOT</name>
<dbReference type="InterPro" id="IPR020023">
    <property type="entry name" value="PseG"/>
</dbReference>
<gene>
    <name evidence="1" type="primary">murG_2</name>
    <name evidence="1" type="ORF">CROST_020430</name>
</gene>
<dbReference type="AlphaFoldDB" id="A0A1S8L8R9"/>
<evidence type="ECO:0000313" key="1">
    <source>
        <dbReference type="EMBL" id="URZ11326.1"/>
    </source>
</evidence>
<dbReference type="Proteomes" id="UP000190951">
    <property type="component" value="Chromosome"/>
</dbReference>
<dbReference type="EC" id="2.4.1.227" evidence="1"/>
<dbReference type="SUPFAM" id="SSF53756">
    <property type="entry name" value="UDP-Glycosyltransferase/glycogen phosphorylase"/>
    <property type="match status" value="1"/>
</dbReference>
<organism evidence="1 2">
    <name type="scientific">Clostridium felsineum</name>
    <dbReference type="NCBI Taxonomy" id="36839"/>
    <lineage>
        <taxon>Bacteria</taxon>
        <taxon>Bacillati</taxon>
        <taxon>Bacillota</taxon>
        <taxon>Clostridia</taxon>
        <taxon>Eubacteriales</taxon>
        <taxon>Clostridiaceae</taxon>
        <taxon>Clostridium</taxon>
    </lineage>
</organism>
<evidence type="ECO:0000313" key="2">
    <source>
        <dbReference type="Proteomes" id="UP000190951"/>
    </source>
</evidence>
<dbReference type="Pfam" id="PF04101">
    <property type="entry name" value="Glyco_tran_28_C"/>
    <property type="match status" value="1"/>
</dbReference>
<accession>A0A1S8L8R9</accession>